<evidence type="ECO:0000313" key="1">
    <source>
        <dbReference type="EMBL" id="ETO27817.1"/>
    </source>
</evidence>
<sequence>MNDAKHFKTLVSFLELLYPRQRVRKALEDDSLCKDLGVIQSIPVKQSSHLTQEQKTSLKLEWKTQKESKRVEDSERSAMRQKSVWNNRIADGIFEMFANSSDTDNRSKKSEEYWTRDICQVIETNVYNSFSTSIIINKELRKILQNIQFTLNLWDCINTRINDCMDRQISLAANKNSIETLDFKKHWDNNWRKSNFEAAKKVEQMLVKNKQDLAEHKDSASSLLKLLCQHKTKKKRFGGYWMYVIKCKFVVLHEINIDGNVYVVNCKIQCEGSVNITTQLFVTKDAIVDEMLRQSTSFIPWDTNIHHDIPLQLEQLENKEKQCLYEGYADDALLYAQTHFQMAVHTFGFEHPIVSGSCAMLGNCHFYKREYDKHDACHAMALEINRA</sequence>
<evidence type="ECO:0000313" key="2">
    <source>
        <dbReference type="Proteomes" id="UP000023152"/>
    </source>
</evidence>
<dbReference type="EMBL" id="ASPP01007027">
    <property type="protein sequence ID" value="ETO27817.1"/>
    <property type="molecule type" value="Genomic_DNA"/>
</dbReference>
<feature type="non-terminal residue" evidence="1">
    <location>
        <position position="387"/>
    </location>
</feature>
<organism evidence="1 2">
    <name type="scientific">Reticulomyxa filosa</name>
    <dbReference type="NCBI Taxonomy" id="46433"/>
    <lineage>
        <taxon>Eukaryota</taxon>
        <taxon>Sar</taxon>
        <taxon>Rhizaria</taxon>
        <taxon>Retaria</taxon>
        <taxon>Foraminifera</taxon>
        <taxon>Monothalamids</taxon>
        <taxon>Reticulomyxidae</taxon>
        <taxon>Reticulomyxa</taxon>
    </lineage>
</organism>
<gene>
    <name evidence="1" type="ORF">RFI_09314</name>
</gene>
<keyword evidence="2" id="KW-1185">Reference proteome</keyword>
<proteinExistence type="predicted"/>
<dbReference type="Proteomes" id="UP000023152">
    <property type="component" value="Unassembled WGS sequence"/>
</dbReference>
<reference evidence="1 2" key="1">
    <citation type="journal article" date="2013" name="Curr. Biol.">
        <title>The Genome of the Foraminiferan Reticulomyxa filosa.</title>
        <authorList>
            <person name="Glockner G."/>
            <person name="Hulsmann N."/>
            <person name="Schleicher M."/>
            <person name="Noegel A.A."/>
            <person name="Eichinger L."/>
            <person name="Gallinger C."/>
            <person name="Pawlowski J."/>
            <person name="Sierra R."/>
            <person name="Euteneuer U."/>
            <person name="Pillet L."/>
            <person name="Moustafa A."/>
            <person name="Platzer M."/>
            <person name="Groth M."/>
            <person name="Szafranski K."/>
            <person name="Schliwa M."/>
        </authorList>
    </citation>
    <scope>NUCLEOTIDE SEQUENCE [LARGE SCALE GENOMIC DNA]</scope>
</reference>
<protein>
    <submittedName>
        <fullName evidence="1">Uncharacterized protein</fullName>
    </submittedName>
</protein>
<comment type="caution">
    <text evidence="1">The sequence shown here is derived from an EMBL/GenBank/DDBJ whole genome shotgun (WGS) entry which is preliminary data.</text>
</comment>
<dbReference type="OrthoDB" id="2335338at2759"/>
<accession>X6NR42</accession>
<name>X6NR42_RETFI</name>
<dbReference type="AlphaFoldDB" id="X6NR42"/>